<proteinExistence type="inferred from homology"/>
<evidence type="ECO:0000256" key="5">
    <source>
        <dbReference type="ARBA" id="ARBA00023136"/>
    </source>
</evidence>
<gene>
    <name evidence="10" type="ORF">JIN87_12945</name>
</gene>
<feature type="transmembrane region" description="Helical" evidence="7">
    <location>
        <begin position="402"/>
        <end position="426"/>
    </location>
</feature>
<sequence>MKNRFLYRTIIFLLIVSTLTCNLVMVAFLHRFFYGDLKVEEPATLHRVASSLGTWGNLAYADYRDVVESTDAYDSLSANMIERGIAAYSNNQPLWTDVSWTSGSFTEVIGRVDLRAGRFLRLEDDDAGANKVAVVNATLWESLGKGSGFQSGVQLFIKGQAFEIVGVVENAFPHLDSMEEVEIWAPLKQNPMAWQYEVEDYQEYQILARLNPDRRAVAELQLDAALSDIEQRLGFSYTADVLSETEFRIKLRPNMYRLFVALFVVTGFLFVLGTVNQVLMLVTRSVAISADLKVMAALGARPKHVLVRFLKGFAATVAIALVGVAGCSIAIVQLYNGMWGASYGAISLERLVDPVPLALLGGMVAFLVLLHTGFPFLMYWFRGDNLLSRDRAAGSRFSMKNWLSLSGVVFQVALVTICILGCGAFLKSMSRQGSVVSGPNEDRLLHVDIALSGVQAANYFDVQRRLGQIEGGLRELGGIESVSASSVLPLKSGGWTRALVEGRPLESEPDWISFCSVVPGYFETLGLEVLEGRDFVPDDATRYPPLNYIINRAYAEREFPGEQALGRRVAPWDGVGYGEVIAIVEDQPVSVDGRVVPNIYIPAYQDRLQLHVLLEDRSLLAGHAELIVEKIKQVDPDLIVVGVETIDSIWEEALASPRLGFMILLSLSLIGLVLSLCGLFGYQSYIVALREREFAIRNALGLDARGLFRMETLRGLKIALVGFGLGVLGFFACERVFRAKLFDIQLPVATAAVLTLCLLVAFAVVLLLATAPTLRPRLAILMRE</sequence>
<evidence type="ECO:0000256" key="4">
    <source>
        <dbReference type="ARBA" id="ARBA00022989"/>
    </source>
</evidence>
<evidence type="ECO:0000256" key="3">
    <source>
        <dbReference type="ARBA" id="ARBA00022692"/>
    </source>
</evidence>
<keyword evidence="3 7" id="KW-0812">Transmembrane</keyword>
<feature type="transmembrane region" description="Helical" evidence="7">
    <location>
        <begin position="659"/>
        <end position="682"/>
    </location>
</feature>
<reference evidence="10" key="1">
    <citation type="submission" date="2021-01" db="EMBL/GenBank/DDBJ databases">
        <title>Modified the classification status of verrucomicrobia.</title>
        <authorList>
            <person name="Feng X."/>
        </authorList>
    </citation>
    <scope>NUCLEOTIDE SEQUENCE</scope>
    <source>
        <strain evidence="10">KCTC 13126</strain>
    </source>
</reference>
<evidence type="ECO:0000259" key="9">
    <source>
        <dbReference type="Pfam" id="PF12704"/>
    </source>
</evidence>
<feature type="transmembrane region" description="Helical" evidence="7">
    <location>
        <begin position="256"/>
        <end position="275"/>
    </location>
</feature>
<feature type="domain" description="ABC3 transporter permease C-terminal" evidence="8">
    <location>
        <begin position="666"/>
        <end position="775"/>
    </location>
</feature>
<feature type="transmembrane region" description="Helical" evidence="7">
    <location>
        <begin position="355"/>
        <end position="381"/>
    </location>
</feature>
<evidence type="ECO:0000256" key="1">
    <source>
        <dbReference type="ARBA" id="ARBA00004651"/>
    </source>
</evidence>
<dbReference type="RefSeq" id="WP_200355992.1">
    <property type="nucleotide sequence ID" value="NZ_JAENIL010000022.1"/>
</dbReference>
<evidence type="ECO:0000256" key="7">
    <source>
        <dbReference type="SAM" id="Phobius"/>
    </source>
</evidence>
<organism evidence="10 11">
    <name type="scientific">Pelagicoccus mobilis</name>
    <dbReference type="NCBI Taxonomy" id="415221"/>
    <lineage>
        <taxon>Bacteria</taxon>
        <taxon>Pseudomonadati</taxon>
        <taxon>Verrucomicrobiota</taxon>
        <taxon>Opitutia</taxon>
        <taxon>Puniceicoccales</taxon>
        <taxon>Pelagicoccaceae</taxon>
        <taxon>Pelagicoccus</taxon>
    </lineage>
</organism>
<evidence type="ECO:0000256" key="6">
    <source>
        <dbReference type="ARBA" id="ARBA00038076"/>
    </source>
</evidence>
<evidence type="ECO:0000256" key="2">
    <source>
        <dbReference type="ARBA" id="ARBA00022475"/>
    </source>
</evidence>
<keyword evidence="5 7" id="KW-0472">Membrane</keyword>
<dbReference type="InterPro" id="IPR025857">
    <property type="entry name" value="MacB_PCD"/>
</dbReference>
<feature type="transmembrane region" description="Helical" evidence="7">
    <location>
        <begin position="312"/>
        <end position="335"/>
    </location>
</feature>
<dbReference type="InterPro" id="IPR050250">
    <property type="entry name" value="Macrolide_Exporter_MacB"/>
</dbReference>
<keyword evidence="2" id="KW-1003">Cell membrane</keyword>
<protein>
    <submittedName>
        <fullName evidence="10">ABC transporter permease</fullName>
    </submittedName>
</protein>
<dbReference type="EMBL" id="JAENIL010000022">
    <property type="protein sequence ID" value="MBK1877778.1"/>
    <property type="molecule type" value="Genomic_DNA"/>
</dbReference>
<feature type="transmembrane region" description="Helical" evidence="7">
    <location>
        <begin position="749"/>
        <end position="774"/>
    </location>
</feature>
<comment type="similarity">
    <text evidence="6">Belongs to the ABC-4 integral membrane protein family.</text>
</comment>
<dbReference type="Pfam" id="PF02687">
    <property type="entry name" value="FtsX"/>
    <property type="match status" value="1"/>
</dbReference>
<dbReference type="Pfam" id="PF12704">
    <property type="entry name" value="MacB_PCD"/>
    <property type="match status" value="1"/>
</dbReference>
<dbReference type="GO" id="GO:0022857">
    <property type="term" value="F:transmembrane transporter activity"/>
    <property type="evidence" value="ECO:0007669"/>
    <property type="project" value="TreeGrafter"/>
</dbReference>
<dbReference type="Proteomes" id="UP000617628">
    <property type="component" value="Unassembled WGS sequence"/>
</dbReference>
<evidence type="ECO:0000259" key="8">
    <source>
        <dbReference type="Pfam" id="PF02687"/>
    </source>
</evidence>
<dbReference type="PANTHER" id="PTHR30572">
    <property type="entry name" value="MEMBRANE COMPONENT OF TRANSPORTER-RELATED"/>
    <property type="match status" value="1"/>
</dbReference>
<comment type="caution">
    <text evidence="10">The sequence shown here is derived from an EMBL/GenBank/DDBJ whole genome shotgun (WGS) entry which is preliminary data.</text>
</comment>
<evidence type="ECO:0000313" key="10">
    <source>
        <dbReference type="EMBL" id="MBK1877778.1"/>
    </source>
</evidence>
<dbReference type="AlphaFoldDB" id="A0A934VRM7"/>
<feature type="transmembrane region" description="Helical" evidence="7">
    <location>
        <begin position="718"/>
        <end position="737"/>
    </location>
</feature>
<dbReference type="PANTHER" id="PTHR30572:SF4">
    <property type="entry name" value="ABC TRANSPORTER PERMEASE YTRF"/>
    <property type="match status" value="1"/>
</dbReference>
<dbReference type="InterPro" id="IPR003838">
    <property type="entry name" value="ABC3_permease_C"/>
</dbReference>
<keyword evidence="11" id="KW-1185">Reference proteome</keyword>
<dbReference type="GO" id="GO:0005886">
    <property type="term" value="C:plasma membrane"/>
    <property type="evidence" value="ECO:0007669"/>
    <property type="project" value="UniProtKB-SubCell"/>
</dbReference>
<accession>A0A934VRM7</accession>
<name>A0A934VRM7_9BACT</name>
<keyword evidence="4 7" id="KW-1133">Transmembrane helix</keyword>
<feature type="transmembrane region" description="Helical" evidence="7">
    <location>
        <begin position="6"/>
        <end position="29"/>
    </location>
</feature>
<feature type="domain" description="MacB-like periplasmic core" evidence="9">
    <location>
        <begin position="19"/>
        <end position="215"/>
    </location>
</feature>
<comment type="subcellular location">
    <subcellularLocation>
        <location evidence="1">Cell membrane</location>
        <topology evidence="1">Multi-pass membrane protein</topology>
    </subcellularLocation>
</comment>
<evidence type="ECO:0000313" key="11">
    <source>
        <dbReference type="Proteomes" id="UP000617628"/>
    </source>
</evidence>